<dbReference type="InterPro" id="IPR053888">
    <property type="entry name" value="MRM3-like_sub_bind"/>
</dbReference>
<evidence type="ECO:0000313" key="7">
    <source>
        <dbReference type="Proteomes" id="UP001600941"/>
    </source>
</evidence>
<dbReference type="PANTHER" id="PTHR43191:SF2">
    <property type="entry name" value="RRNA METHYLTRANSFERASE 3, MITOCHONDRIAL"/>
    <property type="match status" value="1"/>
</dbReference>
<dbReference type="InterPro" id="IPR051259">
    <property type="entry name" value="rRNA_Methyltransferase"/>
</dbReference>
<evidence type="ECO:0000313" key="6">
    <source>
        <dbReference type="EMBL" id="GAA6497321.1"/>
    </source>
</evidence>
<dbReference type="SUPFAM" id="SSF55315">
    <property type="entry name" value="L30e-like"/>
    <property type="match status" value="1"/>
</dbReference>
<dbReference type="SUPFAM" id="SSF75217">
    <property type="entry name" value="alpha/beta knot"/>
    <property type="match status" value="1"/>
</dbReference>
<dbReference type="InterPro" id="IPR029064">
    <property type="entry name" value="Ribosomal_eL30-like_sf"/>
</dbReference>
<evidence type="ECO:0000256" key="2">
    <source>
        <dbReference type="ARBA" id="ARBA00022603"/>
    </source>
</evidence>
<dbReference type="RefSeq" id="WP_227210323.1">
    <property type="nucleotide sequence ID" value="NZ_BAABZQ010000001.1"/>
</dbReference>
<dbReference type="EMBL" id="BAABZQ010000001">
    <property type="protein sequence ID" value="GAA6497321.1"/>
    <property type="molecule type" value="Genomic_DNA"/>
</dbReference>
<accession>A0ABQ0BLB6</accession>
<dbReference type="Gene3D" id="3.30.1330.30">
    <property type="match status" value="1"/>
</dbReference>
<comment type="similarity">
    <text evidence="1">Belongs to the class IV-like SAM-binding methyltransferase superfamily. RNA methyltransferase TrmH family.</text>
</comment>
<dbReference type="Gene3D" id="3.40.1280.10">
    <property type="match status" value="1"/>
</dbReference>
<keyword evidence="7" id="KW-1185">Reference proteome</keyword>
<dbReference type="Pfam" id="PF00588">
    <property type="entry name" value="SpoU_methylase"/>
    <property type="match status" value="1"/>
</dbReference>
<dbReference type="Proteomes" id="UP001600941">
    <property type="component" value="Unassembled WGS sequence"/>
</dbReference>
<feature type="domain" description="tRNA/rRNA methyltransferase SpoU type" evidence="4">
    <location>
        <begin position="117"/>
        <end position="257"/>
    </location>
</feature>
<protein>
    <submittedName>
        <fullName evidence="6">RNA methyltransferase</fullName>
    </submittedName>
</protein>
<organism evidence="6 7">
    <name type="scientific">Blautia parvula</name>
    <dbReference type="NCBI Taxonomy" id="2877527"/>
    <lineage>
        <taxon>Bacteria</taxon>
        <taxon>Bacillati</taxon>
        <taxon>Bacillota</taxon>
        <taxon>Clostridia</taxon>
        <taxon>Lachnospirales</taxon>
        <taxon>Lachnospiraceae</taxon>
        <taxon>Blautia</taxon>
    </lineage>
</organism>
<comment type="caution">
    <text evidence="6">The sequence shown here is derived from an EMBL/GenBank/DDBJ whole genome shotgun (WGS) entry which is preliminary data.</text>
</comment>
<dbReference type="InterPro" id="IPR029028">
    <property type="entry name" value="Alpha/beta_knot_MTases"/>
</dbReference>
<dbReference type="GO" id="GO:0008168">
    <property type="term" value="F:methyltransferase activity"/>
    <property type="evidence" value="ECO:0007669"/>
    <property type="project" value="UniProtKB-KW"/>
</dbReference>
<feature type="domain" description="MRM3-like substrate binding" evidence="5">
    <location>
        <begin position="7"/>
        <end position="97"/>
    </location>
</feature>
<proteinExistence type="inferred from homology"/>
<keyword evidence="2 6" id="KW-0489">Methyltransferase</keyword>
<sequence>MITSMSNAQIKHIQQLMKKAKARRESGLFVVEGMKMFREAPKDRIEKVYASTSFLESGDNRAVLEEKGFGSESPDMEEVDDKVFRSLSDTVTPQGILCLVRQVDTPLSAMLEARQPLLMILEDLQDPGNLGTILRTGEGAGVSGVILNKNCVDLYNPKVIRSTMGSVYRMPVLTVDSISDILPELKKQGVRTYAAHLRGEHFYDQEDFRGKTAFFIGNEGNGLSDELSGQADCLIKIPMLGQVESLNAAMAAGILMYETSRQRRKVL</sequence>
<evidence type="ECO:0000256" key="1">
    <source>
        <dbReference type="ARBA" id="ARBA00007228"/>
    </source>
</evidence>
<evidence type="ECO:0000259" key="5">
    <source>
        <dbReference type="Pfam" id="PF22435"/>
    </source>
</evidence>
<keyword evidence="3" id="KW-0808">Transferase</keyword>
<dbReference type="InterPro" id="IPR001537">
    <property type="entry name" value="SpoU_MeTrfase"/>
</dbReference>
<dbReference type="InterPro" id="IPR029026">
    <property type="entry name" value="tRNA_m1G_MTases_N"/>
</dbReference>
<dbReference type="PANTHER" id="PTHR43191">
    <property type="entry name" value="RRNA METHYLTRANSFERASE 3"/>
    <property type="match status" value="1"/>
</dbReference>
<reference evidence="6 7" key="1">
    <citation type="submission" date="2024-04" db="EMBL/GenBank/DDBJ databases">
        <title>Defined microbial consortia suppress multidrug-resistant proinflammatory Enterobacteriaceae via ecological control.</title>
        <authorList>
            <person name="Furuichi M."/>
            <person name="Kawaguchi T."/>
            <person name="Pust M."/>
            <person name="Yasuma K."/>
            <person name="Plichta D."/>
            <person name="Hasegawa N."/>
            <person name="Ohya T."/>
            <person name="Bhattarai S."/>
            <person name="Sasajima S."/>
            <person name="Aoto Y."/>
            <person name="Tuganbaev T."/>
            <person name="Yaginuma M."/>
            <person name="Ueda M."/>
            <person name="Okahashi N."/>
            <person name="Amafuji K."/>
            <person name="Kiridooshi Y."/>
            <person name="Sugita K."/>
            <person name="Strazar M."/>
            <person name="Skelly A."/>
            <person name="Suda W."/>
            <person name="Hattori M."/>
            <person name="Nakamoto N."/>
            <person name="Caballero S."/>
            <person name="Norman J."/>
            <person name="Olle B."/>
            <person name="Tanoue T."/>
            <person name="Arita M."/>
            <person name="Bucci V."/>
            <person name="Atarashi K."/>
            <person name="Xavier R."/>
            <person name="Honda K."/>
        </authorList>
    </citation>
    <scope>NUCLEOTIDE SEQUENCE [LARGE SCALE GENOMIC DNA]</scope>
    <source>
        <strain evidence="7">k34-0107-D12</strain>
    </source>
</reference>
<evidence type="ECO:0000259" key="4">
    <source>
        <dbReference type="Pfam" id="PF00588"/>
    </source>
</evidence>
<evidence type="ECO:0000256" key="3">
    <source>
        <dbReference type="ARBA" id="ARBA00022679"/>
    </source>
</evidence>
<gene>
    <name evidence="6" type="ORF">K340107D12_01370</name>
</gene>
<dbReference type="GO" id="GO:0032259">
    <property type="term" value="P:methylation"/>
    <property type="evidence" value="ECO:0007669"/>
    <property type="project" value="UniProtKB-KW"/>
</dbReference>
<dbReference type="CDD" id="cd18095">
    <property type="entry name" value="SpoU-like_rRNA-MTase"/>
    <property type="match status" value="1"/>
</dbReference>
<dbReference type="Pfam" id="PF22435">
    <property type="entry name" value="MRM3-like_sub_bind"/>
    <property type="match status" value="1"/>
</dbReference>
<name>A0ABQ0BLB6_9FIRM</name>